<dbReference type="EMBL" id="RDSR01000004">
    <property type="protein sequence ID" value="RNE66612.1"/>
    <property type="molecule type" value="Genomic_DNA"/>
</dbReference>
<gene>
    <name evidence="1" type="ORF">EEJ31_03425</name>
</gene>
<dbReference type="AlphaFoldDB" id="A0A3M8LP21"/>
<name>A0A3M8LP21_9MICO</name>
<keyword evidence="2" id="KW-1185">Reference proteome</keyword>
<protein>
    <recommendedName>
        <fullName evidence="3">Recombinase A</fullName>
    </recommendedName>
</protein>
<proteinExistence type="predicted"/>
<accession>A0A3M8LP21</accession>
<sequence>MSLPLPSSPPATAREQVAVLQQRISSMQATKLETKTLPTSPALAAVLPGGALRQGAAYSVEGSTTLVMALLAGPSQSGSWCGVVGLPGFGVEAAARFGIELSRLVLVPTPGEQWLTVTAALVDVLGVVVTRPPAGTSDAEAARLAARLRQRGCTLIVVGGWPQSEAVLRIDSSRWTGLGRGHGYLSGREVTVASAGRTGFDRPRRAGLWLPDAEQRFHASARPRPAIVPDLREATG</sequence>
<dbReference type="OrthoDB" id="3873597at2"/>
<dbReference type="Proteomes" id="UP000279859">
    <property type="component" value="Unassembled WGS sequence"/>
</dbReference>
<organism evidence="1 2">
    <name type="scientific">Cryobacterium tepidiphilum</name>
    <dbReference type="NCBI Taxonomy" id="2486026"/>
    <lineage>
        <taxon>Bacteria</taxon>
        <taxon>Bacillati</taxon>
        <taxon>Actinomycetota</taxon>
        <taxon>Actinomycetes</taxon>
        <taxon>Micrococcales</taxon>
        <taxon>Microbacteriaceae</taxon>
        <taxon>Cryobacterium</taxon>
    </lineage>
</organism>
<evidence type="ECO:0000313" key="1">
    <source>
        <dbReference type="EMBL" id="RNE66612.1"/>
    </source>
</evidence>
<dbReference type="RefSeq" id="WP_123045046.1">
    <property type="nucleotide sequence ID" value="NZ_RDSR01000004.1"/>
</dbReference>
<reference evidence="1 2" key="1">
    <citation type="submission" date="2018-11" db="EMBL/GenBank/DDBJ databases">
        <title>Cryobacterium sp. nov., isolated from rhizosphere soil of lettuce.</title>
        <authorList>
            <person name="Wang Y."/>
        </authorList>
    </citation>
    <scope>NUCLEOTIDE SEQUENCE [LARGE SCALE GENOMIC DNA]</scope>
    <source>
        <strain evidence="1 2">NEAU-85</strain>
    </source>
</reference>
<evidence type="ECO:0008006" key="3">
    <source>
        <dbReference type="Google" id="ProtNLM"/>
    </source>
</evidence>
<comment type="caution">
    <text evidence="1">The sequence shown here is derived from an EMBL/GenBank/DDBJ whole genome shotgun (WGS) entry which is preliminary data.</text>
</comment>
<evidence type="ECO:0000313" key="2">
    <source>
        <dbReference type="Proteomes" id="UP000279859"/>
    </source>
</evidence>